<proteinExistence type="predicted"/>
<evidence type="ECO:0000256" key="2">
    <source>
        <dbReference type="ARBA" id="ARBA00022475"/>
    </source>
</evidence>
<feature type="transmembrane region" description="Helical" evidence="6">
    <location>
        <begin position="47"/>
        <end position="66"/>
    </location>
</feature>
<feature type="transmembrane region" description="Helical" evidence="6">
    <location>
        <begin position="6"/>
        <end position="27"/>
    </location>
</feature>
<evidence type="ECO:0000313" key="8">
    <source>
        <dbReference type="EMBL" id="RZO23187.1"/>
    </source>
</evidence>
<feature type="transmembrane region" description="Helical" evidence="6">
    <location>
        <begin position="78"/>
        <end position="102"/>
    </location>
</feature>
<evidence type="ECO:0000259" key="7">
    <source>
        <dbReference type="Pfam" id="PF09335"/>
    </source>
</evidence>
<sequence length="213" mass="22878">MKIPLWIKWIFFSIIIFTSFVLPLALLEPSLANYGTIALDWAGSNKLFISFIVILALAADVILPIPNGLTNTFAGMSLGWAISSLVVWIGLNLGACIAYLLGRVAGRPLAKKIISKDEFEEAENSLKHFNILGLILSRPVPGFAELIAITAGLSKIPFKTFILVVSTANIGVAIIFSGIGAAAIESNSSLLAFFGVAILPAALYFMYIKLYKG</sequence>
<protein>
    <submittedName>
        <fullName evidence="8">DedA family protein</fullName>
    </submittedName>
</protein>
<dbReference type="AlphaFoldDB" id="A0A520MPN2"/>
<dbReference type="InterPro" id="IPR032816">
    <property type="entry name" value="VTT_dom"/>
</dbReference>
<keyword evidence="2" id="KW-1003">Cell membrane</keyword>
<accession>A0A520MPN2</accession>
<evidence type="ECO:0000313" key="9">
    <source>
        <dbReference type="Proteomes" id="UP000315782"/>
    </source>
</evidence>
<dbReference type="GO" id="GO:0005886">
    <property type="term" value="C:plasma membrane"/>
    <property type="evidence" value="ECO:0007669"/>
    <property type="project" value="UniProtKB-SubCell"/>
</dbReference>
<keyword evidence="5 6" id="KW-0472">Membrane</keyword>
<dbReference type="PANTHER" id="PTHR42709">
    <property type="entry name" value="ALKALINE PHOSPHATASE LIKE PROTEIN"/>
    <property type="match status" value="1"/>
</dbReference>
<comment type="caution">
    <text evidence="8">The sequence shown here is derived from an EMBL/GenBank/DDBJ whole genome shotgun (WGS) entry which is preliminary data.</text>
</comment>
<reference evidence="8 9" key="1">
    <citation type="submission" date="2019-02" db="EMBL/GenBank/DDBJ databases">
        <title>Prokaryotic population dynamics and viral predation in marine succession experiment using metagenomics: the confinement effect.</title>
        <authorList>
            <person name="Haro-Moreno J.M."/>
            <person name="Rodriguez-Valera F."/>
            <person name="Lopez-Perez M."/>
        </authorList>
    </citation>
    <scope>NUCLEOTIDE SEQUENCE [LARGE SCALE GENOMIC DNA]</scope>
    <source>
        <strain evidence="8">MED-G163</strain>
    </source>
</reference>
<comment type="subcellular location">
    <subcellularLocation>
        <location evidence="1">Cell membrane</location>
        <topology evidence="1">Multi-pass membrane protein</topology>
    </subcellularLocation>
</comment>
<dbReference type="Proteomes" id="UP000315782">
    <property type="component" value="Unassembled WGS sequence"/>
</dbReference>
<name>A0A520MPN2_9GAMM</name>
<evidence type="ECO:0000256" key="3">
    <source>
        <dbReference type="ARBA" id="ARBA00022692"/>
    </source>
</evidence>
<organism evidence="8 9">
    <name type="scientific">SAR86 cluster bacterium</name>
    <dbReference type="NCBI Taxonomy" id="2030880"/>
    <lineage>
        <taxon>Bacteria</taxon>
        <taxon>Pseudomonadati</taxon>
        <taxon>Pseudomonadota</taxon>
        <taxon>Gammaproteobacteria</taxon>
        <taxon>SAR86 cluster</taxon>
    </lineage>
</organism>
<dbReference type="PANTHER" id="PTHR42709:SF6">
    <property type="entry name" value="UNDECAPRENYL PHOSPHATE TRANSPORTER A"/>
    <property type="match status" value="1"/>
</dbReference>
<evidence type="ECO:0000256" key="4">
    <source>
        <dbReference type="ARBA" id="ARBA00022989"/>
    </source>
</evidence>
<gene>
    <name evidence="8" type="ORF">EVA96_00010</name>
</gene>
<evidence type="ECO:0000256" key="5">
    <source>
        <dbReference type="ARBA" id="ARBA00023136"/>
    </source>
</evidence>
<evidence type="ECO:0000256" key="1">
    <source>
        <dbReference type="ARBA" id="ARBA00004651"/>
    </source>
</evidence>
<keyword evidence="3 6" id="KW-0812">Transmembrane</keyword>
<evidence type="ECO:0000256" key="6">
    <source>
        <dbReference type="SAM" id="Phobius"/>
    </source>
</evidence>
<feature type="transmembrane region" description="Helical" evidence="6">
    <location>
        <begin position="161"/>
        <end position="184"/>
    </location>
</feature>
<dbReference type="EMBL" id="SHBI01000001">
    <property type="protein sequence ID" value="RZO23187.1"/>
    <property type="molecule type" value="Genomic_DNA"/>
</dbReference>
<feature type="transmembrane region" description="Helical" evidence="6">
    <location>
        <begin position="190"/>
        <end position="208"/>
    </location>
</feature>
<dbReference type="InterPro" id="IPR051311">
    <property type="entry name" value="DedA_domain"/>
</dbReference>
<dbReference type="Pfam" id="PF09335">
    <property type="entry name" value="VTT_dom"/>
    <property type="match status" value="1"/>
</dbReference>
<keyword evidence="4 6" id="KW-1133">Transmembrane helix</keyword>
<feature type="domain" description="VTT" evidence="7">
    <location>
        <begin position="66"/>
        <end position="181"/>
    </location>
</feature>